<organism evidence="2 3">
    <name type="scientific">Salinicoccus cyprini</name>
    <dbReference type="NCBI Taxonomy" id="2493691"/>
    <lineage>
        <taxon>Bacteria</taxon>
        <taxon>Bacillati</taxon>
        <taxon>Bacillota</taxon>
        <taxon>Bacilli</taxon>
        <taxon>Bacillales</taxon>
        <taxon>Staphylococcaceae</taxon>
        <taxon>Salinicoccus</taxon>
    </lineage>
</organism>
<dbReference type="OrthoDB" id="9876163at2"/>
<name>A0A558AYP4_9STAP</name>
<dbReference type="Proteomes" id="UP000315103">
    <property type="component" value="Unassembled WGS sequence"/>
</dbReference>
<reference evidence="2 3" key="1">
    <citation type="submission" date="2019-07" db="EMBL/GenBank/DDBJ databases">
        <title>Salinicoccus cyprini sp. nov., isolated from gastro-intestinal tract of mirror carp, Cyprinus carpio var. specularis, collected from Gobind Sagar Reservoir, Himachal Pradesh, India.</title>
        <authorList>
            <person name="Talwar C."/>
            <person name="Singh A.K."/>
            <person name="Lal R."/>
            <person name="Negi R.K."/>
        </authorList>
    </citation>
    <scope>NUCLEOTIDE SEQUENCE [LARGE SCALE GENOMIC DNA]</scope>
    <source>
        <strain evidence="2 3">CT19</strain>
    </source>
</reference>
<accession>A0A558AYP4</accession>
<evidence type="ECO:0000313" key="2">
    <source>
        <dbReference type="EMBL" id="TVT29389.1"/>
    </source>
</evidence>
<dbReference type="AlphaFoldDB" id="A0A558AYP4"/>
<feature type="transmembrane region" description="Helical" evidence="1">
    <location>
        <begin position="29"/>
        <end position="49"/>
    </location>
</feature>
<gene>
    <name evidence="2" type="ORF">FO441_03650</name>
</gene>
<proteinExistence type="predicted"/>
<keyword evidence="1" id="KW-0472">Membrane</keyword>
<keyword evidence="1" id="KW-1133">Transmembrane helix</keyword>
<keyword evidence="1" id="KW-0812">Transmembrane</keyword>
<protein>
    <submittedName>
        <fullName evidence="2">Uncharacterized protein</fullName>
    </submittedName>
</protein>
<dbReference type="EMBL" id="VMSJ01000001">
    <property type="protein sequence ID" value="TVT29389.1"/>
    <property type="molecule type" value="Genomic_DNA"/>
</dbReference>
<sequence>MKKALIAISILNVIYYFTAGTIDNTGNMFFIAWGTTFLLLVLSIISLAFDENGADRRLLSFVAIGINLIPLFIIGSMFVFL</sequence>
<dbReference type="RefSeq" id="WP_145285917.1">
    <property type="nucleotide sequence ID" value="NZ_VMSJ01000001.1"/>
</dbReference>
<feature type="transmembrane region" description="Helical" evidence="1">
    <location>
        <begin position="61"/>
        <end position="80"/>
    </location>
</feature>
<evidence type="ECO:0000256" key="1">
    <source>
        <dbReference type="SAM" id="Phobius"/>
    </source>
</evidence>
<comment type="caution">
    <text evidence="2">The sequence shown here is derived from an EMBL/GenBank/DDBJ whole genome shotgun (WGS) entry which is preliminary data.</text>
</comment>
<keyword evidence="3" id="KW-1185">Reference proteome</keyword>
<evidence type="ECO:0000313" key="3">
    <source>
        <dbReference type="Proteomes" id="UP000315103"/>
    </source>
</evidence>